<reference evidence="2 3" key="1">
    <citation type="submission" date="2019-04" db="EMBL/GenBank/DDBJ databases">
        <title>Cohnella sp. nov., isolated from soil.</title>
        <authorList>
            <person name="Kim W."/>
        </authorList>
    </citation>
    <scope>NUCLEOTIDE SEQUENCE [LARGE SCALE GENOMIC DNA]</scope>
    <source>
        <strain evidence="2 3">CAU 1483</strain>
    </source>
</reference>
<feature type="transmembrane region" description="Helical" evidence="1">
    <location>
        <begin position="166"/>
        <end position="191"/>
    </location>
</feature>
<protein>
    <submittedName>
        <fullName evidence="2">Stage II sporulation protein M</fullName>
    </submittedName>
</protein>
<keyword evidence="1" id="KW-1133">Transmembrane helix</keyword>
<dbReference type="Proteomes" id="UP000309673">
    <property type="component" value="Unassembled WGS sequence"/>
</dbReference>
<dbReference type="PANTHER" id="PTHR35337">
    <property type="entry name" value="SLR1478 PROTEIN"/>
    <property type="match status" value="1"/>
</dbReference>
<dbReference type="Pfam" id="PF01944">
    <property type="entry name" value="SpoIIM"/>
    <property type="match status" value="1"/>
</dbReference>
<sequence length="201" mass="21547">MFSRKGLLQTWRDIRPYFIFSVILFFAGVVVGATSGSDEWIQTQLRALAEMAKKAQNSDNPQMTLFVTILVNNLKSSLTAMYLGIVAAIAPLVTLALNGIVMGYLFGVYADHGENVWLLIAKGILPHGIFELPAIFLACAFGIRLGATLLKGLFGALLGKKEPWGALARTAAGTVPALILIAAMLLVAAVIESTVTPWLLS</sequence>
<dbReference type="OrthoDB" id="161024at2"/>
<evidence type="ECO:0000256" key="1">
    <source>
        <dbReference type="SAM" id="Phobius"/>
    </source>
</evidence>
<dbReference type="EMBL" id="SUPK01000012">
    <property type="protein sequence ID" value="TJY38832.1"/>
    <property type="molecule type" value="Genomic_DNA"/>
</dbReference>
<dbReference type="RefSeq" id="WP_136779545.1">
    <property type="nucleotide sequence ID" value="NZ_SUPK01000012.1"/>
</dbReference>
<dbReference type="PANTHER" id="PTHR35337:SF1">
    <property type="entry name" value="SLR1478 PROTEIN"/>
    <property type="match status" value="1"/>
</dbReference>
<feature type="transmembrane region" description="Helical" evidence="1">
    <location>
        <begin position="17"/>
        <end position="36"/>
    </location>
</feature>
<name>A0A4U0F789_9BACL</name>
<feature type="transmembrane region" description="Helical" evidence="1">
    <location>
        <begin position="129"/>
        <end position="154"/>
    </location>
</feature>
<dbReference type="AlphaFoldDB" id="A0A4U0F789"/>
<accession>A0A4U0F789</accession>
<feature type="transmembrane region" description="Helical" evidence="1">
    <location>
        <begin position="82"/>
        <end position="109"/>
    </location>
</feature>
<organism evidence="2 3">
    <name type="scientific">Cohnella pontilimi</name>
    <dbReference type="NCBI Taxonomy" id="2564100"/>
    <lineage>
        <taxon>Bacteria</taxon>
        <taxon>Bacillati</taxon>
        <taxon>Bacillota</taxon>
        <taxon>Bacilli</taxon>
        <taxon>Bacillales</taxon>
        <taxon>Paenibacillaceae</taxon>
        <taxon>Cohnella</taxon>
    </lineage>
</organism>
<evidence type="ECO:0000313" key="3">
    <source>
        <dbReference type="Proteomes" id="UP000309673"/>
    </source>
</evidence>
<evidence type="ECO:0000313" key="2">
    <source>
        <dbReference type="EMBL" id="TJY38832.1"/>
    </source>
</evidence>
<dbReference type="InterPro" id="IPR002798">
    <property type="entry name" value="SpoIIM-like"/>
</dbReference>
<keyword evidence="1" id="KW-0472">Membrane</keyword>
<proteinExistence type="predicted"/>
<comment type="caution">
    <text evidence="2">The sequence shown here is derived from an EMBL/GenBank/DDBJ whole genome shotgun (WGS) entry which is preliminary data.</text>
</comment>
<keyword evidence="3" id="KW-1185">Reference proteome</keyword>
<gene>
    <name evidence="2" type="ORF">E5161_19410</name>
</gene>
<keyword evidence="1" id="KW-0812">Transmembrane</keyword>